<dbReference type="PANTHER" id="PTHR43028">
    <property type="entry name" value="3'(2'),5'-BISPHOSPHATE NUCLEOTIDASE 1"/>
    <property type="match status" value="1"/>
</dbReference>
<feature type="binding site" evidence="10">
    <location>
        <position position="134"/>
    </location>
    <ligand>
        <name>Mg(2+)</name>
        <dbReference type="ChEBI" id="CHEBI:18420"/>
        <label>1</label>
        <note>catalytic</note>
    </ligand>
</feature>
<evidence type="ECO:0000256" key="8">
    <source>
        <dbReference type="ARBA" id="ARBA00041815"/>
    </source>
</evidence>
<comment type="similarity">
    <text evidence="2">Belongs to the inositol monophosphatase superfamily.</text>
</comment>
<evidence type="ECO:0000256" key="10">
    <source>
        <dbReference type="PIRSR" id="PIRSR600760-2"/>
    </source>
</evidence>
<evidence type="ECO:0000256" key="3">
    <source>
        <dbReference type="ARBA" id="ARBA00012633"/>
    </source>
</evidence>
<dbReference type="Gene3D" id="3.40.190.80">
    <property type="match status" value="1"/>
</dbReference>
<evidence type="ECO:0000256" key="6">
    <source>
        <dbReference type="ARBA" id="ARBA00022842"/>
    </source>
</evidence>
<keyword evidence="6 10" id="KW-0460">Magnesium</keyword>
<evidence type="ECO:0000256" key="7">
    <source>
        <dbReference type="ARBA" id="ARBA00040342"/>
    </source>
</evidence>
<dbReference type="GO" id="GO:0008441">
    <property type="term" value="F:3'(2'),5'-bisphosphate nucleotidase activity"/>
    <property type="evidence" value="ECO:0007669"/>
    <property type="project" value="UniProtKB-EC"/>
</dbReference>
<feature type="binding site" evidence="10">
    <location>
        <position position="269"/>
    </location>
    <ligand>
        <name>Mg(2+)</name>
        <dbReference type="ChEBI" id="CHEBI:18420"/>
        <label>1</label>
        <note>catalytic</note>
    </ligand>
</feature>
<dbReference type="Pfam" id="PF00459">
    <property type="entry name" value="Inositol_P"/>
    <property type="match status" value="1"/>
</dbReference>
<dbReference type="PRINTS" id="PR00377">
    <property type="entry name" value="IMPHPHTASES"/>
</dbReference>
<evidence type="ECO:0000313" key="12">
    <source>
        <dbReference type="Proteomes" id="UP001162060"/>
    </source>
</evidence>
<dbReference type="InterPro" id="IPR050725">
    <property type="entry name" value="CysQ/Inositol_MonoPase"/>
</dbReference>
<protein>
    <recommendedName>
        <fullName evidence="7">3'(2'),5'-bisphosphate nucleotidase 1</fullName>
        <ecNumber evidence="3">3.1.3.7</ecNumber>
    </recommendedName>
    <alternativeName>
        <fullName evidence="8">Bisphosphate 3'-nucleotidase 1</fullName>
    </alternativeName>
    <alternativeName>
        <fullName evidence="9">Inositol-polyphosphate 1-phosphatase</fullName>
    </alternativeName>
</protein>
<feature type="binding site" evidence="10">
    <location>
        <position position="79"/>
    </location>
    <ligand>
        <name>Mg(2+)</name>
        <dbReference type="ChEBI" id="CHEBI:18420"/>
        <label>1</label>
        <note>catalytic</note>
    </ligand>
</feature>
<proteinExistence type="inferred from homology"/>
<dbReference type="AlphaFoldDB" id="A0AAV1UPE1"/>
<dbReference type="FunFam" id="3.30.540.10:FF:000012">
    <property type="entry name" value="Blast:Putative inositol monophosphatase 3"/>
    <property type="match status" value="1"/>
</dbReference>
<name>A0AAV1UPE1_9STRA</name>
<gene>
    <name evidence="11" type="ORF">PM001_LOCUS21859</name>
</gene>
<dbReference type="Gene3D" id="3.30.540.10">
    <property type="entry name" value="Fructose-1,6-Bisphosphatase, subunit A, domain 1"/>
    <property type="match status" value="1"/>
</dbReference>
<evidence type="ECO:0000256" key="9">
    <source>
        <dbReference type="ARBA" id="ARBA00044554"/>
    </source>
</evidence>
<dbReference type="InterPro" id="IPR000760">
    <property type="entry name" value="Inositol_monophosphatase-like"/>
</dbReference>
<dbReference type="Proteomes" id="UP001162060">
    <property type="component" value="Unassembled WGS sequence"/>
</dbReference>
<dbReference type="GO" id="GO:0046872">
    <property type="term" value="F:metal ion binding"/>
    <property type="evidence" value="ECO:0007669"/>
    <property type="project" value="UniProtKB-KW"/>
</dbReference>
<dbReference type="InterPro" id="IPR020550">
    <property type="entry name" value="Inositol_monophosphatase_CS"/>
</dbReference>
<evidence type="ECO:0000256" key="5">
    <source>
        <dbReference type="ARBA" id="ARBA00022801"/>
    </source>
</evidence>
<organism evidence="11 12">
    <name type="scientific">Peronospora matthiolae</name>
    <dbReference type="NCBI Taxonomy" id="2874970"/>
    <lineage>
        <taxon>Eukaryota</taxon>
        <taxon>Sar</taxon>
        <taxon>Stramenopiles</taxon>
        <taxon>Oomycota</taxon>
        <taxon>Peronosporomycetes</taxon>
        <taxon>Peronosporales</taxon>
        <taxon>Peronosporaceae</taxon>
        <taxon>Peronospora</taxon>
    </lineage>
</organism>
<dbReference type="PROSITE" id="PS00630">
    <property type="entry name" value="IMP_2"/>
    <property type="match status" value="1"/>
</dbReference>
<comment type="caution">
    <text evidence="11">The sequence shown here is derived from an EMBL/GenBank/DDBJ whole genome shotgun (WGS) entry which is preliminary data.</text>
</comment>
<feature type="binding site" evidence="10">
    <location>
        <position position="133"/>
    </location>
    <ligand>
        <name>Mg(2+)</name>
        <dbReference type="ChEBI" id="CHEBI:18420"/>
        <label>1</label>
        <note>catalytic</note>
    </ligand>
</feature>
<dbReference type="GO" id="GO:0046854">
    <property type="term" value="P:phosphatidylinositol phosphate biosynthetic process"/>
    <property type="evidence" value="ECO:0007669"/>
    <property type="project" value="InterPro"/>
</dbReference>
<dbReference type="EC" id="3.1.3.7" evidence="3"/>
<comment type="cofactor">
    <cofactor evidence="1 10">
        <name>Mg(2+)</name>
        <dbReference type="ChEBI" id="CHEBI:18420"/>
    </cofactor>
</comment>
<dbReference type="GO" id="GO:0005737">
    <property type="term" value="C:cytoplasm"/>
    <property type="evidence" value="ECO:0007669"/>
    <property type="project" value="UniProtKB-ARBA"/>
</dbReference>
<evidence type="ECO:0000313" key="11">
    <source>
        <dbReference type="EMBL" id="CAK7936709.1"/>
    </source>
</evidence>
<feature type="binding site" evidence="10">
    <location>
        <position position="131"/>
    </location>
    <ligand>
        <name>Mg(2+)</name>
        <dbReference type="ChEBI" id="CHEBI:18420"/>
        <label>1</label>
        <note>catalytic</note>
    </ligand>
</feature>
<evidence type="ECO:0000256" key="4">
    <source>
        <dbReference type="ARBA" id="ARBA00022723"/>
    </source>
</evidence>
<reference evidence="11" key="1">
    <citation type="submission" date="2024-01" db="EMBL/GenBank/DDBJ databases">
        <authorList>
            <person name="Webb A."/>
        </authorList>
    </citation>
    <scope>NUCLEOTIDE SEQUENCE</scope>
    <source>
        <strain evidence="11">Pm1</strain>
    </source>
</reference>
<keyword evidence="4 10" id="KW-0479">Metal-binding</keyword>
<evidence type="ECO:0000256" key="1">
    <source>
        <dbReference type="ARBA" id="ARBA00001946"/>
    </source>
</evidence>
<dbReference type="EMBL" id="CAKLBY020000225">
    <property type="protein sequence ID" value="CAK7936709.1"/>
    <property type="molecule type" value="Genomic_DNA"/>
</dbReference>
<keyword evidence="5" id="KW-0378">Hydrolase</keyword>
<evidence type="ECO:0000256" key="2">
    <source>
        <dbReference type="ARBA" id="ARBA00009759"/>
    </source>
</evidence>
<accession>A0AAV1UPE1</accession>
<dbReference type="PANTHER" id="PTHR43028:SF5">
    <property type="entry name" value="3'(2'),5'-BISPHOSPHATE NUCLEOTIDASE 1"/>
    <property type="match status" value="1"/>
</dbReference>
<dbReference type="SUPFAM" id="SSF56655">
    <property type="entry name" value="Carbohydrate phosphatase"/>
    <property type="match status" value="1"/>
</dbReference>
<sequence>MTTATPSGVQLRPLLAACFSASFLGGRVIREVVQHHVALDLVSKQEDTYDPQTVADRRSQQRIIHALRHSFPHVTIVGEEGELGPSSAEDQVKCDLHVLDNALFSNTREDATTGDPSSCLLDWSELVLWVDPLDGTKRFAAGQFDEVSVLIGIAYKRRPLAGIVHLPFKGKQGTTYWGGPSIGVFCSIYEASDAPMDHIKLLKEPTMFPNRQLICTVSSTSCNQVDQALKLLAPETVRTGGATGTMVLGLVTGESDAFFRFKAATRKWDICAVEPLLEGLGGQITDTHGNKYLYDHIGNAPEFDNERGLLATLEPEVHQMLLNAFTNVSLMR</sequence>